<accession>A0A423PN06</accession>
<gene>
    <name evidence="3" type="ORF">SAJA_10235</name>
</gene>
<dbReference type="GO" id="GO:0005886">
    <property type="term" value="C:plasma membrane"/>
    <property type="evidence" value="ECO:0007669"/>
    <property type="project" value="UniProtKB-SubCell"/>
</dbReference>
<comment type="similarity">
    <text evidence="1">Belongs to the drug/metabolite transporter (DMT) superfamily. Small multidrug resistance (SMR) (TC 2.A.7.1) family.</text>
</comment>
<feature type="transmembrane region" description="Helical" evidence="2">
    <location>
        <begin position="12"/>
        <end position="31"/>
    </location>
</feature>
<sequence>MYAKRNLHAVPRLWCWLIPASVTEVSWINGIKFASSGPAWVATLLCVALSLWLAYRAARHASPTTVYVLFVALGTLGTYIVEHAATGNRPDTTTLVLLGVLLLGTWQLAETQP</sequence>
<reference evidence="3 4" key="1">
    <citation type="submission" date="2013-10" db="EMBL/GenBank/DDBJ databases">
        <title>Salinisphaera japonica YTM-1 Genome Sequencing.</title>
        <authorList>
            <person name="Lai Q."/>
            <person name="Li C."/>
            <person name="Shao Z."/>
        </authorList>
    </citation>
    <scope>NUCLEOTIDE SEQUENCE [LARGE SCALE GENOMIC DNA]</scope>
    <source>
        <strain evidence="3 4">YTM-1</strain>
    </source>
</reference>
<comment type="caution">
    <text evidence="3">The sequence shown here is derived from an EMBL/GenBank/DDBJ whole genome shotgun (WGS) entry which is preliminary data.</text>
</comment>
<dbReference type="SUPFAM" id="SSF103481">
    <property type="entry name" value="Multidrug resistance efflux transporter EmrE"/>
    <property type="match status" value="1"/>
</dbReference>
<organism evidence="3 4">
    <name type="scientific">Salinisphaera japonica YTM-1</name>
    <dbReference type="NCBI Taxonomy" id="1209778"/>
    <lineage>
        <taxon>Bacteria</taxon>
        <taxon>Pseudomonadati</taxon>
        <taxon>Pseudomonadota</taxon>
        <taxon>Gammaproteobacteria</taxon>
        <taxon>Salinisphaerales</taxon>
        <taxon>Salinisphaeraceae</taxon>
        <taxon>Salinisphaera</taxon>
    </lineage>
</organism>
<evidence type="ECO:0000313" key="4">
    <source>
        <dbReference type="Proteomes" id="UP000285310"/>
    </source>
</evidence>
<feature type="transmembrane region" description="Helical" evidence="2">
    <location>
        <begin position="67"/>
        <end position="86"/>
    </location>
</feature>
<dbReference type="InterPro" id="IPR037185">
    <property type="entry name" value="EmrE-like"/>
</dbReference>
<evidence type="ECO:0000256" key="1">
    <source>
        <dbReference type="RuleBase" id="RU003942"/>
    </source>
</evidence>
<name>A0A423PN06_9GAMM</name>
<dbReference type="Proteomes" id="UP000285310">
    <property type="component" value="Unassembled WGS sequence"/>
</dbReference>
<evidence type="ECO:0000313" key="3">
    <source>
        <dbReference type="EMBL" id="ROO26983.1"/>
    </source>
</evidence>
<keyword evidence="4" id="KW-1185">Reference proteome</keyword>
<evidence type="ECO:0000256" key="2">
    <source>
        <dbReference type="SAM" id="Phobius"/>
    </source>
</evidence>
<keyword evidence="2" id="KW-1133">Transmembrane helix</keyword>
<dbReference type="AlphaFoldDB" id="A0A423PN06"/>
<evidence type="ECO:0008006" key="5">
    <source>
        <dbReference type="Google" id="ProtNLM"/>
    </source>
</evidence>
<dbReference type="Pfam" id="PF00893">
    <property type="entry name" value="Multi_Drug_Res"/>
    <property type="match status" value="1"/>
</dbReference>
<dbReference type="InterPro" id="IPR045324">
    <property type="entry name" value="Small_multidrug_res"/>
</dbReference>
<comment type="subcellular location">
    <subcellularLocation>
        <location evidence="1">Cell membrane</location>
        <topology evidence="1">Multi-pass membrane protein</topology>
    </subcellularLocation>
</comment>
<feature type="transmembrane region" description="Helical" evidence="2">
    <location>
        <begin position="37"/>
        <end position="55"/>
    </location>
</feature>
<proteinExistence type="inferred from homology"/>
<dbReference type="InParanoid" id="A0A423PN06"/>
<dbReference type="Gene3D" id="1.10.3730.20">
    <property type="match status" value="1"/>
</dbReference>
<dbReference type="GO" id="GO:0022857">
    <property type="term" value="F:transmembrane transporter activity"/>
    <property type="evidence" value="ECO:0007669"/>
    <property type="project" value="InterPro"/>
</dbReference>
<protein>
    <recommendedName>
        <fullName evidence="5">Small multidrug resistance protein</fullName>
    </recommendedName>
</protein>
<keyword evidence="1 2" id="KW-0812">Transmembrane</keyword>
<dbReference type="EMBL" id="AYKG01000031">
    <property type="protein sequence ID" value="ROO26983.1"/>
    <property type="molecule type" value="Genomic_DNA"/>
</dbReference>
<keyword evidence="2" id="KW-0472">Membrane</keyword>